<evidence type="ECO:0000313" key="1">
    <source>
        <dbReference type="EMBL" id="KAF5310201.1"/>
    </source>
</evidence>
<dbReference type="EMBL" id="JAACJJ010000058">
    <property type="protein sequence ID" value="KAF5310201.1"/>
    <property type="molecule type" value="Genomic_DNA"/>
</dbReference>
<dbReference type="SUPFAM" id="SSF52047">
    <property type="entry name" value="RNI-like"/>
    <property type="match status" value="1"/>
</dbReference>
<dbReference type="InterPro" id="IPR032675">
    <property type="entry name" value="LRR_dom_sf"/>
</dbReference>
<dbReference type="Gene3D" id="3.80.10.10">
    <property type="entry name" value="Ribonuclease Inhibitor"/>
    <property type="match status" value="1"/>
</dbReference>
<comment type="caution">
    <text evidence="1">The sequence shown here is derived from an EMBL/GenBank/DDBJ whole genome shotgun (WGS) entry which is preliminary data.</text>
</comment>
<reference evidence="1 2" key="1">
    <citation type="journal article" date="2020" name="ISME J.">
        <title>Uncovering the hidden diversity of litter-decomposition mechanisms in mushroom-forming fungi.</title>
        <authorList>
            <person name="Floudas D."/>
            <person name="Bentzer J."/>
            <person name="Ahren D."/>
            <person name="Johansson T."/>
            <person name="Persson P."/>
            <person name="Tunlid A."/>
        </authorList>
    </citation>
    <scope>NUCLEOTIDE SEQUENCE [LARGE SCALE GENOMIC DNA]</scope>
    <source>
        <strain evidence="1 2">CBS 101986</strain>
    </source>
</reference>
<dbReference type="OrthoDB" id="3256662at2759"/>
<sequence>MNTTGERTRMNGLSEQNGVTSRIPLELFFEIFSYLEPAAEYKTAIADLEPDPTTDRHSTLKNMALVCRDFYWHVFPFLFENVYICRYDAKRDKAPPNFLALCRSIVVGDERARSLAAYVKRCAIVAYDVDRNYGFVLQDEEQELFILSTAVAYMSNLHELYLWRTSITSDLVSSTTILPSLKLLRLEAGCDILKPLELTLLKDLSPLRVTHVIVKGVGFFDPMTKEGRALRRLWLSSAERLTCDGIYDTFCRALESLHPMLNLQYLHLISVSIDTVRPKTLSDALAGMSSLKSLHISRINYRREELIFSRAEDTFVFEPCTSFPKLPLLEHIHAPIPALQAMVPSSHIFSIGISSEYLEPSSPVPYPNDVAFWAQCAGVFNKSKSPITVLDIPFAFYHSVPIAELFPELRHLTIRPAHYNWHLNDISPDDIWHEHVMPTFWEEPDLMIEDLLEAWDVLPEVSELEFVYDRYPMPHEPLPISVPEDTIDYLQAMIPSLECVLFSFEGSSQPTQRIDISQEVGSDISPSDAS</sequence>
<dbReference type="Proteomes" id="UP000567179">
    <property type="component" value="Unassembled WGS sequence"/>
</dbReference>
<organism evidence="1 2">
    <name type="scientific">Psilocybe cf. subviscida</name>
    <dbReference type="NCBI Taxonomy" id="2480587"/>
    <lineage>
        <taxon>Eukaryota</taxon>
        <taxon>Fungi</taxon>
        <taxon>Dikarya</taxon>
        <taxon>Basidiomycota</taxon>
        <taxon>Agaricomycotina</taxon>
        <taxon>Agaricomycetes</taxon>
        <taxon>Agaricomycetidae</taxon>
        <taxon>Agaricales</taxon>
        <taxon>Agaricineae</taxon>
        <taxon>Strophariaceae</taxon>
        <taxon>Psilocybe</taxon>
    </lineage>
</organism>
<accession>A0A8H5AT18</accession>
<keyword evidence="2" id="KW-1185">Reference proteome</keyword>
<proteinExistence type="predicted"/>
<evidence type="ECO:0000313" key="2">
    <source>
        <dbReference type="Proteomes" id="UP000567179"/>
    </source>
</evidence>
<gene>
    <name evidence="1" type="ORF">D9619_010275</name>
</gene>
<dbReference type="AlphaFoldDB" id="A0A8H5AT18"/>
<protein>
    <recommendedName>
        <fullName evidence="3">F-box domain-containing protein</fullName>
    </recommendedName>
</protein>
<evidence type="ECO:0008006" key="3">
    <source>
        <dbReference type="Google" id="ProtNLM"/>
    </source>
</evidence>
<name>A0A8H5AT18_9AGAR</name>